<gene>
    <name evidence="3" type="ORF">LSH36_443g00011</name>
</gene>
<evidence type="ECO:0000256" key="1">
    <source>
        <dbReference type="SAM" id="SignalP"/>
    </source>
</evidence>
<evidence type="ECO:0000313" key="3">
    <source>
        <dbReference type="EMBL" id="KAK2149631.1"/>
    </source>
</evidence>
<protein>
    <recommendedName>
        <fullName evidence="2">DUF7402 domain-containing protein</fullName>
    </recommendedName>
</protein>
<proteinExistence type="predicted"/>
<name>A0AAD9JBP2_9ANNE</name>
<dbReference type="AlphaFoldDB" id="A0AAD9JBP2"/>
<feature type="chain" id="PRO_5042140852" description="DUF7402 domain-containing protein" evidence="1">
    <location>
        <begin position="22"/>
        <end position="222"/>
    </location>
</feature>
<evidence type="ECO:0000259" key="2">
    <source>
        <dbReference type="Pfam" id="PF24135"/>
    </source>
</evidence>
<keyword evidence="1" id="KW-0732">Signal</keyword>
<dbReference type="Proteomes" id="UP001208570">
    <property type="component" value="Unassembled WGS sequence"/>
</dbReference>
<evidence type="ECO:0000313" key="4">
    <source>
        <dbReference type="Proteomes" id="UP001208570"/>
    </source>
</evidence>
<feature type="domain" description="DUF7402" evidence="2">
    <location>
        <begin position="114"/>
        <end position="191"/>
    </location>
</feature>
<keyword evidence="4" id="KW-1185">Reference proteome</keyword>
<dbReference type="InterPro" id="IPR055826">
    <property type="entry name" value="DUF7402"/>
</dbReference>
<sequence>MNMESQNIGIFLLVCVFSVEAICLYEKHHQKKMKADTPLSYRVRSPLGCEKLCLEMGSSCQAANVLYTKPYYTCEVVSTFPYDEAETELTFNKNGKLIVKKHMDNLCSEPGTCCKASSAAKMFECSRAIDGTVSVGENNEWVTNGERDLAWIKVTFPKFSWVALIQVWRRCAHSDQWKGLDFEFSDGSVIKSVGGSSFGKDRLSSHTPYHPLPLSDNRFKGP</sequence>
<dbReference type="EMBL" id="JAODUP010000443">
    <property type="protein sequence ID" value="KAK2149631.1"/>
    <property type="molecule type" value="Genomic_DNA"/>
</dbReference>
<feature type="signal peptide" evidence="1">
    <location>
        <begin position="1"/>
        <end position="21"/>
    </location>
</feature>
<reference evidence="3" key="1">
    <citation type="journal article" date="2023" name="Mol. Biol. Evol.">
        <title>Third-Generation Sequencing Reveals the Adaptive Role of the Epigenome in Three Deep-Sea Polychaetes.</title>
        <authorList>
            <person name="Perez M."/>
            <person name="Aroh O."/>
            <person name="Sun Y."/>
            <person name="Lan Y."/>
            <person name="Juniper S.K."/>
            <person name="Young C.R."/>
            <person name="Angers B."/>
            <person name="Qian P.Y."/>
        </authorList>
    </citation>
    <scope>NUCLEOTIDE SEQUENCE</scope>
    <source>
        <strain evidence="3">P08H-3</strain>
    </source>
</reference>
<dbReference type="Pfam" id="PF24135">
    <property type="entry name" value="DUF7402"/>
    <property type="match status" value="1"/>
</dbReference>
<comment type="caution">
    <text evidence="3">The sequence shown here is derived from an EMBL/GenBank/DDBJ whole genome shotgun (WGS) entry which is preliminary data.</text>
</comment>
<accession>A0AAD9JBP2</accession>
<organism evidence="3 4">
    <name type="scientific">Paralvinella palmiformis</name>
    <dbReference type="NCBI Taxonomy" id="53620"/>
    <lineage>
        <taxon>Eukaryota</taxon>
        <taxon>Metazoa</taxon>
        <taxon>Spiralia</taxon>
        <taxon>Lophotrochozoa</taxon>
        <taxon>Annelida</taxon>
        <taxon>Polychaeta</taxon>
        <taxon>Sedentaria</taxon>
        <taxon>Canalipalpata</taxon>
        <taxon>Terebellida</taxon>
        <taxon>Terebelliformia</taxon>
        <taxon>Alvinellidae</taxon>
        <taxon>Paralvinella</taxon>
    </lineage>
</organism>